<dbReference type="SUPFAM" id="SSF52540">
    <property type="entry name" value="P-loop containing nucleoside triphosphate hydrolases"/>
    <property type="match status" value="1"/>
</dbReference>
<accession>A0AAW0J334</accession>
<feature type="domain" description="SMC hinge" evidence="17">
    <location>
        <begin position="528"/>
        <end position="643"/>
    </location>
</feature>
<keyword evidence="16" id="KW-1133">Transmembrane helix</keyword>
<dbReference type="InterPro" id="IPR003395">
    <property type="entry name" value="RecF/RecN/SMC_N"/>
</dbReference>
<dbReference type="AlphaFoldDB" id="A0AAW0J334"/>
<evidence type="ECO:0000256" key="15">
    <source>
        <dbReference type="SAM" id="MobiDB-lite"/>
    </source>
</evidence>
<dbReference type="GO" id="GO:0005524">
    <property type="term" value="F:ATP binding"/>
    <property type="evidence" value="ECO:0007669"/>
    <property type="project" value="UniProtKB-KW"/>
</dbReference>
<dbReference type="EMBL" id="JBBHLL010000068">
    <property type="protein sequence ID" value="KAK7820936.1"/>
    <property type="molecule type" value="Genomic_DNA"/>
</dbReference>
<keyword evidence="16" id="KW-0472">Membrane</keyword>
<dbReference type="PANTHER" id="PTHR18937:SF172">
    <property type="entry name" value="STRUCTURAL MAINTENANCE OF CHROMOSOMES PROTEIN"/>
    <property type="match status" value="1"/>
</dbReference>
<feature type="transmembrane region" description="Helical" evidence="16">
    <location>
        <begin position="1142"/>
        <end position="1161"/>
    </location>
</feature>
<reference evidence="18 19" key="1">
    <citation type="journal article" date="2023" name="bioRxiv">
        <title>Conserved and derived expression patterns and positive selection on dental genes reveal complex evolutionary context of ever-growing rodent molars.</title>
        <authorList>
            <person name="Calamari Z.T."/>
            <person name="Song A."/>
            <person name="Cohen E."/>
            <person name="Akter M."/>
            <person name="Roy R.D."/>
            <person name="Hallikas O."/>
            <person name="Christensen M.M."/>
            <person name="Li P."/>
            <person name="Marangoni P."/>
            <person name="Jernvall J."/>
            <person name="Klein O.D."/>
        </authorList>
    </citation>
    <scope>NUCLEOTIDE SEQUENCE [LARGE SCALE GENOMIC DNA]</scope>
    <source>
        <strain evidence="18">V071</strain>
    </source>
</reference>
<evidence type="ECO:0000256" key="2">
    <source>
        <dbReference type="ARBA" id="ARBA00004286"/>
    </source>
</evidence>
<evidence type="ECO:0000313" key="19">
    <source>
        <dbReference type="Proteomes" id="UP001488838"/>
    </source>
</evidence>
<feature type="region of interest" description="Disordered" evidence="15">
    <location>
        <begin position="431"/>
        <end position="450"/>
    </location>
</feature>
<evidence type="ECO:0000256" key="8">
    <source>
        <dbReference type="ARBA" id="ARBA00023067"/>
    </source>
</evidence>
<comment type="function">
    <text evidence="11">Central component of the condensin complex, a complex required for conversion of interphase chromatin into mitotic-like condense chromosomes. The condensin complex probably introduces positive supercoils into relaxed DNA in the presence of type I topoisomerases and converts nicked DNA into positive knotted forms in the presence of type II topoisomerases.</text>
</comment>
<evidence type="ECO:0000256" key="16">
    <source>
        <dbReference type="SAM" id="Phobius"/>
    </source>
</evidence>
<evidence type="ECO:0000256" key="1">
    <source>
        <dbReference type="ARBA" id="ARBA00004123"/>
    </source>
</evidence>
<feature type="coiled-coil region" evidence="14">
    <location>
        <begin position="807"/>
        <end position="925"/>
    </location>
</feature>
<dbReference type="Pfam" id="PF06470">
    <property type="entry name" value="SMC_hinge"/>
    <property type="match status" value="1"/>
</dbReference>
<sequence>MRRKGTKPSVCRQEGEPPPSPDGDHRDEDPEQPDGAAAAETQGEELDTRSLEEILSSIPPPPPPAMASEAGAPRLMITHIVNQNFKSYAGEKILGPFHKRFSCIIGPNGSGKSNVIDSMLFVFGYRAQKIRSKKLSVLIHNSDEHKDIQSCTVEVHFQKIIDKEGDDYEVIPNSNFCVSRTAYRDNTSVYHISGKKRTFKEVGNLLRSHGIDLDHNRFLILQGEVEQIAMMKPKGQTEHDEGMLEYLEDIIGCGRLNEPIKVLCRRVEILNENRGEKLNRVKMVEKEKDALEGEKNIAIEFLTLENEMFKKKNHVCQYYIYDLQKRIAEMKTQKEKIHEDTKEITEKSNMLSNEMKAKNSAVKDIEKKLNKATKFIEENKEKFTQLDLEDVQVREKLKHATSKAKKLEKQLQKDKEKVEELKSIPAKSKNIINETTTKSSSLEKEKEKEEKKLKEVMDSLKQETQGLQKEKEKEKELQKLTQEEINLKSLVHDLFQKVEEAKSSLAMNRSRGKVLDAIIQEKKSGRIPGIYGRLGDLGAIDEKYDIAISSCCHALDYIVVDSIDTAQECVNFLKKHNIGVATFIGLDKMTVWAKKMAKIQTPENTPRLFDLVKVKNEEIRQAFYFALRDTLVADNLDQATRVAYQKDRRWRVVTLQGQIIEQSGTMTGGGSKVMRGRMGSSVIVEISEEEVKKMESQLERHSKQAKQIQEQKVQHEEAVIKLRHSEREMRNTLEKFAASIQGLSEQEEFLTVQIKELEANVLTTAPDKKKQKLLEENVSAFKKEYDAVAEKAGKVEAEVKRLHDTIIEINNRKLKAQQNKLDMINKQLDECASAITKAQVAIKTADRNLIKAQDSVVRTENEIKDTEKETNDLKAELKAIEDKAEEVIKKTNAAEESLPEIQKEHRDLLQELKVIQENEHALQKDALGIKLKLEQIDGHIAEHNSKIKYWQKEISKIKLHPIEDNPVETVSVLTPEDLEAIKNPDSITNQIAILEAQCHEMKPNLGAIAEYKKKEELYLQRVAELDKITSERDNFRQAYEDLRKQRLNEFMAGFYVITNKLKENYQMLTLGGDAELELVDSLDPFSEGIMFSVRPPKKSWKKIFNLSGGEKTLSSLALVFALHHYKPTPLYFMDEIDAALDFKNVSIVAFYIYIGTLKVIYRMTMMLAYSKTMATN</sequence>
<dbReference type="Gene3D" id="3.30.70.1620">
    <property type="match status" value="1"/>
</dbReference>
<keyword evidence="7 14" id="KW-0175">Coiled coil</keyword>
<organism evidence="18 19">
    <name type="scientific">Myodes glareolus</name>
    <name type="common">Bank vole</name>
    <name type="synonym">Clethrionomys glareolus</name>
    <dbReference type="NCBI Taxonomy" id="447135"/>
    <lineage>
        <taxon>Eukaryota</taxon>
        <taxon>Metazoa</taxon>
        <taxon>Chordata</taxon>
        <taxon>Craniata</taxon>
        <taxon>Vertebrata</taxon>
        <taxon>Euteleostomi</taxon>
        <taxon>Mammalia</taxon>
        <taxon>Eutheria</taxon>
        <taxon>Euarchontoglires</taxon>
        <taxon>Glires</taxon>
        <taxon>Rodentia</taxon>
        <taxon>Myomorpha</taxon>
        <taxon>Muroidea</taxon>
        <taxon>Cricetidae</taxon>
        <taxon>Arvicolinae</taxon>
        <taxon>Myodes</taxon>
    </lineage>
</organism>
<evidence type="ECO:0000256" key="9">
    <source>
        <dbReference type="ARBA" id="ARBA00023242"/>
    </source>
</evidence>
<dbReference type="SUPFAM" id="SSF57997">
    <property type="entry name" value="Tropomyosin"/>
    <property type="match status" value="1"/>
</dbReference>
<name>A0AAW0J334_MYOGA</name>
<comment type="subunit">
    <text evidence="12">Forms a heterodimer with SMC2. Component of the condensin complex, which contains the SMC2 and SMC4 heterodimer, and three non SMC subunits that probably regulate the complex: BRRN1/CAPH, CNAP1/CAPD2 and CAPG.</text>
</comment>
<dbReference type="FunFam" id="3.30.70.1620:FF:000003">
    <property type="entry name" value="Structural maintenance of chromosomes 4"/>
    <property type="match status" value="1"/>
</dbReference>
<evidence type="ECO:0000256" key="3">
    <source>
        <dbReference type="ARBA" id="ARBA00006005"/>
    </source>
</evidence>
<dbReference type="InterPro" id="IPR036277">
    <property type="entry name" value="SMC_hinge_sf"/>
</dbReference>
<dbReference type="InterPro" id="IPR027417">
    <property type="entry name" value="P-loop_NTPase"/>
</dbReference>
<evidence type="ECO:0000256" key="4">
    <source>
        <dbReference type="ARBA" id="ARBA00022454"/>
    </source>
</evidence>
<evidence type="ECO:0000256" key="10">
    <source>
        <dbReference type="ARBA" id="ARBA00023306"/>
    </source>
</evidence>
<dbReference type="Pfam" id="PF02463">
    <property type="entry name" value="SMC_N"/>
    <property type="match status" value="1"/>
</dbReference>
<dbReference type="InterPro" id="IPR024704">
    <property type="entry name" value="SMC"/>
</dbReference>
<evidence type="ECO:0000256" key="11">
    <source>
        <dbReference type="ARBA" id="ARBA00058936"/>
    </source>
</evidence>
<dbReference type="FunFam" id="1.20.1060.20:FF:000003">
    <property type="entry name" value="Structural maintenance of chromosomes 4"/>
    <property type="match status" value="1"/>
</dbReference>
<feature type="compositionally biased region" description="Basic and acidic residues" evidence="15">
    <location>
        <begin position="441"/>
        <end position="450"/>
    </location>
</feature>
<evidence type="ECO:0000313" key="18">
    <source>
        <dbReference type="EMBL" id="KAK7820936.1"/>
    </source>
</evidence>
<dbReference type="SUPFAM" id="SSF75553">
    <property type="entry name" value="Smc hinge domain"/>
    <property type="match status" value="1"/>
</dbReference>
<keyword evidence="6" id="KW-0067">ATP-binding</keyword>
<dbReference type="GO" id="GO:0000796">
    <property type="term" value="C:condensin complex"/>
    <property type="evidence" value="ECO:0007669"/>
    <property type="project" value="UniProtKB-ARBA"/>
</dbReference>
<evidence type="ECO:0000256" key="13">
    <source>
        <dbReference type="PIRNR" id="PIRNR005719"/>
    </source>
</evidence>
<dbReference type="Gene3D" id="1.20.1060.20">
    <property type="match status" value="1"/>
</dbReference>
<dbReference type="Gene3D" id="3.40.50.300">
    <property type="entry name" value="P-loop containing nucleotide triphosphate hydrolases"/>
    <property type="match status" value="2"/>
</dbReference>
<dbReference type="GO" id="GO:0007076">
    <property type="term" value="P:mitotic chromosome condensation"/>
    <property type="evidence" value="ECO:0007669"/>
    <property type="project" value="TreeGrafter"/>
</dbReference>
<comment type="subcellular location">
    <subcellularLocation>
        <location evidence="2">Chromosome</location>
    </subcellularLocation>
    <subcellularLocation>
        <location evidence="1 13">Nucleus</location>
    </subcellularLocation>
</comment>
<dbReference type="InterPro" id="IPR010935">
    <property type="entry name" value="SMC_hinge"/>
</dbReference>
<comment type="caution">
    <text evidence="18">The sequence shown here is derived from an EMBL/GenBank/DDBJ whole genome shotgun (WGS) entry which is preliminary data.</text>
</comment>
<gene>
    <name evidence="18" type="ORF">U0070_025994</name>
</gene>
<evidence type="ECO:0000256" key="6">
    <source>
        <dbReference type="ARBA" id="ARBA00022840"/>
    </source>
</evidence>
<dbReference type="SMART" id="SM00968">
    <property type="entry name" value="SMC_hinge"/>
    <property type="match status" value="1"/>
</dbReference>
<evidence type="ECO:0000256" key="5">
    <source>
        <dbReference type="ARBA" id="ARBA00022741"/>
    </source>
</evidence>
<keyword evidence="19" id="KW-1185">Reference proteome</keyword>
<evidence type="ECO:0000256" key="7">
    <source>
        <dbReference type="ARBA" id="ARBA00023054"/>
    </source>
</evidence>
<comment type="similarity">
    <text evidence="3">Belongs to the SMC family. SMC4 subfamily.</text>
</comment>
<feature type="coiled-coil region" evidence="14">
    <location>
        <begin position="684"/>
        <end position="760"/>
    </location>
</feature>
<keyword evidence="4" id="KW-0158">Chromosome</keyword>
<feature type="region of interest" description="Disordered" evidence="15">
    <location>
        <begin position="1"/>
        <end position="48"/>
    </location>
</feature>
<keyword evidence="9 13" id="KW-0539">Nucleus</keyword>
<protein>
    <recommendedName>
        <fullName evidence="13">Structural maintenance of chromosomes protein</fullName>
    </recommendedName>
</protein>
<evidence type="ECO:0000259" key="17">
    <source>
        <dbReference type="SMART" id="SM00968"/>
    </source>
</evidence>
<keyword evidence="16" id="KW-0812">Transmembrane</keyword>
<evidence type="ECO:0000256" key="12">
    <source>
        <dbReference type="ARBA" id="ARBA00063742"/>
    </source>
</evidence>
<dbReference type="GO" id="GO:0031981">
    <property type="term" value="C:nuclear lumen"/>
    <property type="evidence" value="ECO:0007669"/>
    <property type="project" value="UniProtKB-ARBA"/>
</dbReference>
<dbReference type="PIRSF" id="PIRSF005719">
    <property type="entry name" value="SMC"/>
    <property type="match status" value="1"/>
</dbReference>
<keyword evidence="8" id="KW-0226">DNA condensation</keyword>
<keyword evidence="10" id="KW-0131">Cell cycle</keyword>
<dbReference type="PANTHER" id="PTHR18937">
    <property type="entry name" value="STRUCTURAL MAINTENANCE OF CHROMOSOMES SMC FAMILY MEMBER"/>
    <property type="match status" value="1"/>
</dbReference>
<keyword evidence="5" id="KW-0547">Nucleotide-binding</keyword>
<proteinExistence type="inferred from homology"/>
<evidence type="ECO:0000256" key="14">
    <source>
        <dbReference type="SAM" id="Coils"/>
    </source>
</evidence>
<dbReference type="GO" id="GO:0016887">
    <property type="term" value="F:ATP hydrolysis activity"/>
    <property type="evidence" value="ECO:0007669"/>
    <property type="project" value="InterPro"/>
</dbReference>
<dbReference type="GO" id="GO:0051321">
    <property type="term" value="P:meiotic cell cycle"/>
    <property type="evidence" value="ECO:0007669"/>
    <property type="project" value="UniProtKB-ARBA"/>
</dbReference>
<dbReference type="Proteomes" id="UP001488838">
    <property type="component" value="Unassembled WGS sequence"/>
</dbReference>
<dbReference type="FunFam" id="3.40.50.300:FF:000585">
    <property type="entry name" value="Structural maintenance of chromosomes 4"/>
    <property type="match status" value="1"/>
</dbReference>